<proteinExistence type="predicted"/>
<dbReference type="InterPro" id="IPR029050">
    <property type="entry name" value="Immunoprotect_excell_Ig-like"/>
</dbReference>
<dbReference type="EMBL" id="AKKV01000022">
    <property type="protein sequence ID" value="EIT86145.1"/>
    <property type="molecule type" value="Genomic_DNA"/>
</dbReference>
<evidence type="ECO:0000313" key="3">
    <source>
        <dbReference type="Proteomes" id="UP000004080"/>
    </source>
</evidence>
<accession>I8UGW6</accession>
<dbReference type="STRING" id="1196324.A374_06086"/>
<dbReference type="PROSITE" id="PS51257">
    <property type="entry name" value="PROKAR_LIPOPROTEIN"/>
    <property type="match status" value="1"/>
</dbReference>
<dbReference type="PATRIC" id="fig|1196324.3.peg.1242"/>
<keyword evidence="3" id="KW-1185">Reference proteome</keyword>
<dbReference type="RefSeq" id="WP_007201314.1">
    <property type="nucleotide sequence ID" value="NZ_AKKV01000022.1"/>
</dbReference>
<dbReference type="AlphaFoldDB" id="I8UGW6"/>
<evidence type="ECO:0000256" key="1">
    <source>
        <dbReference type="ARBA" id="ARBA00022729"/>
    </source>
</evidence>
<evidence type="ECO:0008006" key="4">
    <source>
        <dbReference type="Google" id="ProtNLM"/>
    </source>
</evidence>
<sequence>MRKIHFLFIGVIVIIACSFRYHHVNSTPFTIHEKTFSFHQQITTPKLTFTLQSYTVTEEANDEIVYHVKLRIKNNTKQPLSSFETFYINPPGQGPNQVEGMMPRDGNHVIGMLKPGITYEGVVDFSLPKKRVTASNHVIDLVFLDDAHARTVTKYTLHLSKKNPHHS</sequence>
<dbReference type="Gene3D" id="2.60.40.1240">
    <property type="match status" value="1"/>
</dbReference>
<reference evidence="2 3" key="1">
    <citation type="journal article" date="2012" name="J. Bacteriol.">
        <title>Genome of Bacillus macauensis ZFHKF-1, a Long-Chain-Forming Bacterium.</title>
        <authorList>
            <person name="Cai L."/>
            <person name="Zhang T."/>
        </authorList>
    </citation>
    <scope>NUCLEOTIDE SEQUENCE [LARGE SCALE GENOMIC DNA]</scope>
    <source>
        <strain evidence="2 3">ZFHKF-1</strain>
    </source>
</reference>
<protein>
    <recommendedName>
        <fullName evidence="4">DUF4352 domain-containing protein</fullName>
    </recommendedName>
</protein>
<evidence type="ECO:0000313" key="2">
    <source>
        <dbReference type="EMBL" id="EIT86145.1"/>
    </source>
</evidence>
<keyword evidence="1" id="KW-0732">Signal</keyword>
<comment type="caution">
    <text evidence="2">The sequence shown here is derived from an EMBL/GenBank/DDBJ whole genome shotgun (WGS) entry which is preliminary data.</text>
</comment>
<name>I8UGW6_9BACL</name>
<dbReference type="Proteomes" id="UP000004080">
    <property type="component" value="Unassembled WGS sequence"/>
</dbReference>
<organism evidence="2 3">
    <name type="scientific">Fictibacillus macauensis ZFHKF-1</name>
    <dbReference type="NCBI Taxonomy" id="1196324"/>
    <lineage>
        <taxon>Bacteria</taxon>
        <taxon>Bacillati</taxon>
        <taxon>Bacillota</taxon>
        <taxon>Bacilli</taxon>
        <taxon>Bacillales</taxon>
        <taxon>Fictibacillaceae</taxon>
        <taxon>Fictibacillus</taxon>
    </lineage>
</organism>
<gene>
    <name evidence="2" type="ORF">A374_06086</name>
</gene>